<accession>C7M121</accession>
<proteinExistence type="inferred from homology"/>
<evidence type="ECO:0000259" key="2">
    <source>
        <dbReference type="Pfam" id="PF00437"/>
    </source>
</evidence>
<organism evidence="3 4">
    <name type="scientific">Acidimicrobium ferrooxidans (strain DSM 10331 / JCM 15462 / NBRC 103882 / ICP)</name>
    <dbReference type="NCBI Taxonomy" id="525909"/>
    <lineage>
        <taxon>Bacteria</taxon>
        <taxon>Bacillati</taxon>
        <taxon>Actinomycetota</taxon>
        <taxon>Acidimicrobiia</taxon>
        <taxon>Acidimicrobiales</taxon>
        <taxon>Acidimicrobiaceae</taxon>
        <taxon>Acidimicrobium</taxon>
    </lineage>
</organism>
<comment type="similarity">
    <text evidence="1">Belongs to the GSP E family.</text>
</comment>
<reference evidence="3 4" key="1">
    <citation type="journal article" date="2009" name="Stand. Genomic Sci.">
        <title>Complete genome sequence of Acidimicrobium ferrooxidans type strain (ICP).</title>
        <authorList>
            <person name="Clum A."/>
            <person name="Nolan M."/>
            <person name="Lang E."/>
            <person name="Glavina Del Rio T."/>
            <person name="Tice H."/>
            <person name="Copeland A."/>
            <person name="Cheng J.F."/>
            <person name="Lucas S."/>
            <person name="Chen F."/>
            <person name="Bruce D."/>
            <person name="Goodwin L."/>
            <person name="Pitluck S."/>
            <person name="Ivanova N."/>
            <person name="Mavrommatis K."/>
            <person name="Mikhailova N."/>
            <person name="Pati A."/>
            <person name="Chen A."/>
            <person name="Palaniappan K."/>
            <person name="Goker M."/>
            <person name="Spring S."/>
            <person name="Land M."/>
            <person name="Hauser L."/>
            <person name="Chang Y.J."/>
            <person name="Jeffries C.C."/>
            <person name="Chain P."/>
            <person name="Bristow J."/>
            <person name="Eisen J.A."/>
            <person name="Markowitz V."/>
            <person name="Hugenholtz P."/>
            <person name="Kyrpides N.C."/>
            <person name="Klenk H.P."/>
            <person name="Lapidus A."/>
        </authorList>
    </citation>
    <scope>NUCLEOTIDE SEQUENCE [LARGE SCALE GENOMIC DNA]</scope>
    <source>
        <strain evidence="4">DSM 10331 / JCM 15462 / NBRC 103882 / ICP</strain>
    </source>
</reference>
<dbReference type="STRING" id="525909.Afer_0008"/>
<dbReference type="Pfam" id="PF00437">
    <property type="entry name" value="T2SSE"/>
    <property type="match status" value="1"/>
</dbReference>
<dbReference type="InterPro" id="IPR050921">
    <property type="entry name" value="T4SS_GSP_E_ATPase"/>
</dbReference>
<dbReference type="eggNOG" id="COG4962">
    <property type="taxonomic scope" value="Bacteria"/>
</dbReference>
<sequence length="500" mass="55602">MATIAPGVGRTESLAPRSLAELIERGPFERYLRETLTWSLVSRFLVDAQRHADDERQAAEFDHWHERYRALFSRAADEVLQTVSQEMLDHLSVLEKRAAFNANYVAIGERIRTLLQARPDADEIQRLPNVGPLLTIRLYGEMFDLGIVLLYYFASEVENIHIVDERVTVYTSDGRAWLSMIDAAADGRALKDRGAQFAQISGGGVPQRFDPVHHAPNLTSPYGIRMALRQRTTRSGEFLAALRLHHATNITFDALIEQGVLSEEAGLMLAQAVRAAVPILIAGAPGSGKTTLLRALTKFIPRAEPVLVAENYEELHLEELVDDRGRPWFYVLHSHVEQEANAEGAGSVTMKTILERGLQEDVRRLVIGEVTDPETMEVLLQAANTGTSGVLATIHAESALDTVNRVFGLLLRTTRYTDRAAAYLIESTLNLVVHCALVRNEQSRRRVVTGIGWVVPHPGQVGGMPRMQMAFVREGSALVRAVDHANVAHRLEELVARRRS</sequence>
<dbReference type="InterPro" id="IPR001482">
    <property type="entry name" value="T2SS/T4SS_dom"/>
</dbReference>
<dbReference type="OrthoDB" id="9810761at2"/>
<dbReference type="PANTHER" id="PTHR30486">
    <property type="entry name" value="TWITCHING MOTILITY PROTEIN PILT"/>
    <property type="match status" value="1"/>
</dbReference>
<keyword evidence="4" id="KW-1185">Reference proteome</keyword>
<dbReference type="Gene3D" id="3.40.50.300">
    <property type="entry name" value="P-loop containing nucleotide triphosphate hydrolases"/>
    <property type="match status" value="1"/>
</dbReference>
<dbReference type="HOGENOM" id="CLU_544727_0_0_11"/>
<dbReference type="AlphaFoldDB" id="C7M121"/>
<feature type="domain" description="Bacterial type II secretion system protein E" evidence="2">
    <location>
        <begin position="240"/>
        <end position="440"/>
    </location>
</feature>
<protein>
    <submittedName>
        <fullName evidence="3">Type II secretion system protein E</fullName>
    </submittedName>
</protein>
<dbReference type="RefSeq" id="WP_012784102.1">
    <property type="nucleotide sequence ID" value="NC_013124.1"/>
</dbReference>
<dbReference type="EMBL" id="CP001631">
    <property type="protein sequence ID" value="ACU52983.1"/>
    <property type="molecule type" value="Genomic_DNA"/>
</dbReference>
<dbReference type="GO" id="GO:0016887">
    <property type="term" value="F:ATP hydrolysis activity"/>
    <property type="evidence" value="ECO:0007669"/>
    <property type="project" value="InterPro"/>
</dbReference>
<dbReference type="PANTHER" id="PTHR30486:SF6">
    <property type="entry name" value="TYPE IV PILUS RETRACTATION ATPASE PILT"/>
    <property type="match status" value="1"/>
</dbReference>
<dbReference type="KEGG" id="afo:Afer_0008"/>
<dbReference type="Proteomes" id="UP000000771">
    <property type="component" value="Chromosome"/>
</dbReference>
<dbReference type="InterPro" id="IPR027417">
    <property type="entry name" value="P-loop_NTPase"/>
</dbReference>
<evidence type="ECO:0000313" key="3">
    <source>
        <dbReference type="EMBL" id="ACU52983.1"/>
    </source>
</evidence>
<name>C7M121_ACIFD</name>
<evidence type="ECO:0000313" key="4">
    <source>
        <dbReference type="Proteomes" id="UP000000771"/>
    </source>
</evidence>
<gene>
    <name evidence="3" type="ordered locus">Afer_0008</name>
</gene>
<evidence type="ECO:0000256" key="1">
    <source>
        <dbReference type="ARBA" id="ARBA00006611"/>
    </source>
</evidence>
<dbReference type="SUPFAM" id="SSF52540">
    <property type="entry name" value="P-loop containing nucleoside triphosphate hydrolases"/>
    <property type="match status" value="1"/>
</dbReference>